<dbReference type="OrthoDB" id="9896121at2"/>
<dbReference type="Proteomes" id="UP000190140">
    <property type="component" value="Unassembled WGS sequence"/>
</dbReference>
<dbReference type="RefSeq" id="WP_079413122.1">
    <property type="nucleotide sequence ID" value="NZ_MZGW01000008.1"/>
</dbReference>
<comment type="caution">
    <text evidence="1">The sequence shown here is derived from an EMBL/GenBank/DDBJ whole genome shotgun (WGS) entry which is preliminary data.</text>
</comment>
<sequence length="62" mass="7193">MAKKNKNKQTRIEKVARLRSNERNLEFAKELGSYNIDMDEGVIKHGKQKGKKVISASKQYEK</sequence>
<keyword evidence="2" id="KW-1185">Reference proteome</keyword>
<proteinExistence type="predicted"/>
<accession>A0A1V4I513</accession>
<dbReference type="STRING" id="29349.CLOTH_17270"/>
<gene>
    <name evidence="1" type="ORF">CLOTH_17270</name>
</gene>
<name>A0A1V4I513_9FIRM</name>
<protein>
    <submittedName>
        <fullName evidence="1">Uncharacterized protein</fullName>
    </submittedName>
</protein>
<organism evidence="1 2">
    <name type="scientific">Alkalithermobacter paradoxus</name>
    <dbReference type="NCBI Taxonomy" id="29349"/>
    <lineage>
        <taxon>Bacteria</taxon>
        <taxon>Bacillati</taxon>
        <taxon>Bacillota</taxon>
        <taxon>Clostridia</taxon>
        <taxon>Peptostreptococcales</taxon>
        <taxon>Tepidibacteraceae</taxon>
        <taxon>Alkalithermobacter</taxon>
    </lineage>
</organism>
<evidence type="ECO:0000313" key="2">
    <source>
        <dbReference type="Proteomes" id="UP000190140"/>
    </source>
</evidence>
<dbReference type="AlphaFoldDB" id="A0A1V4I513"/>
<dbReference type="EMBL" id="MZGW01000008">
    <property type="protein sequence ID" value="OPJ55062.1"/>
    <property type="molecule type" value="Genomic_DNA"/>
</dbReference>
<evidence type="ECO:0000313" key="1">
    <source>
        <dbReference type="EMBL" id="OPJ55062.1"/>
    </source>
</evidence>
<reference evidence="1 2" key="1">
    <citation type="submission" date="2017-03" db="EMBL/GenBank/DDBJ databases">
        <title>Genome sequence of Clostridium thermoalcaliphilum DSM 7309.</title>
        <authorList>
            <person name="Poehlein A."/>
            <person name="Daniel R."/>
        </authorList>
    </citation>
    <scope>NUCLEOTIDE SEQUENCE [LARGE SCALE GENOMIC DNA]</scope>
    <source>
        <strain evidence="1 2">DSM 7309</strain>
    </source>
</reference>